<keyword evidence="1" id="KW-0175">Coiled coil</keyword>
<feature type="coiled-coil region" evidence="1">
    <location>
        <begin position="369"/>
        <end position="417"/>
    </location>
</feature>
<name>A0AAD4QEW7_9AGAM</name>
<sequence length="713" mass="78347">MSTSNLRLTQDEQTLHHHAAMLKKELEAYHACMPKDEKVWKKTFRTHLKLSVDYYCDAITRSHVPLRIHPPLLSLMEVFKEGGVIVNISSVSENNPRILSSNLYTSARDLPLLNIHSPGQNGVDPLSGTHVCPLTSAASCQECMGSLASETLAVIGSSTTPIPRKRKKDRHVSGSGVFNVLSDKIAKEIVTRSAAKRSAANDFGEAATSTTSKRKGEPLHPEENIDDNWEDEAQPLNKGLSGPATPQLRVQRLTRSQRLAVSSRNEQPGSSSSQASTIPTGNSHQTEVANDVPDDADTIQEILDSADLSWNAQPGSSSSQASTIPTGNSHQTKVANDVPDDADAIQEILDSTGLISYWETNEEALPSDGKDKNNIVKQLKQEIQHLKSRCDWQEKTIEDLKSRCDSHEKVLETLQQEINMHMGTVGQCKLVGRIQCADWPTVQCTYSTDDTVLTHIALAYILPTWSCWPAVLNTCTSIVGQYKLISRMQGLAPWANTSHLAEYSQEYHGPIQAHRQDTGIVAMGQYMPFGRIQSGAPWANTSSSAGHRDCRHGPIHAIWQNTVRSTVGQYELIGRKQGLSPWANTSLLAEFSQEHHGPIHTIWQDAQISTMGQYKPFGRTQSGALWANTSSSAGCTHWHHGPIQALQQNTQTSTVSYYDLISRRAHVHCGPMQVVRSAAVLLTALMLWAHANYGPMGFADVEGKVAPGFYQAL</sequence>
<dbReference type="EMBL" id="JAKELL010000017">
    <property type="protein sequence ID" value="KAH8993767.1"/>
    <property type="molecule type" value="Genomic_DNA"/>
</dbReference>
<organism evidence="3 4">
    <name type="scientific">Lactarius akahatsu</name>
    <dbReference type="NCBI Taxonomy" id="416441"/>
    <lineage>
        <taxon>Eukaryota</taxon>
        <taxon>Fungi</taxon>
        <taxon>Dikarya</taxon>
        <taxon>Basidiomycota</taxon>
        <taxon>Agaricomycotina</taxon>
        <taxon>Agaricomycetes</taxon>
        <taxon>Russulales</taxon>
        <taxon>Russulaceae</taxon>
        <taxon>Lactarius</taxon>
    </lineage>
</organism>
<evidence type="ECO:0000313" key="3">
    <source>
        <dbReference type="EMBL" id="KAH8993767.1"/>
    </source>
</evidence>
<accession>A0AAD4QEW7</accession>
<dbReference type="Proteomes" id="UP001201163">
    <property type="component" value="Unassembled WGS sequence"/>
</dbReference>
<feature type="compositionally biased region" description="Polar residues" evidence="2">
    <location>
        <begin position="258"/>
        <end position="288"/>
    </location>
</feature>
<feature type="region of interest" description="Disordered" evidence="2">
    <location>
        <begin position="309"/>
        <end position="336"/>
    </location>
</feature>
<protein>
    <submittedName>
        <fullName evidence="3">Uncharacterized protein</fullName>
    </submittedName>
</protein>
<keyword evidence="4" id="KW-1185">Reference proteome</keyword>
<feature type="compositionally biased region" description="Basic and acidic residues" evidence="2">
    <location>
        <begin position="214"/>
        <end position="223"/>
    </location>
</feature>
<feature type="region of interest" description="Disordered" evidence="2">
    <location>
        <begin position="192"/>
        <end position="226"/>
    </location>
</feature>
<feature type="region of interest" description="Disordered" evidence="2">
    <location>
        <begin position="258"/>
        <end position="290"/>
    </location>
</feature>
<reference evidence="3" key="1">
    <citation type="submission" date="2022-01" db="EMBL/GenBank/DDBJ databases">
        <title>Comparative genomics reveals a dynamic genome evolution in the ectomycorrhizal milk-cap (Lactarius) mushrooms.</title>
        <authorList>
            <consortium name="DOE Joint Genome Institute"/>
            <person name="Lebreton A."/>
            <person name="Tang N."/>
            <person name="Kuo A."/>
            <person name="LaButti K."/>
            <person name="Drula E."/>
            <person name="Barry K."/>
            <person name="Clum A."/>
            <person name="Lipzen A."/>
            <person name="Mousain D."/>
            <person name="Ng V."/>
            <person name="Wang R."/>
            <person name="Wang X."/>
            <person name="Dai Y."/>
            <person name="Henrissat B."/>
            <person name="Grigoriev I.V."/>
            <person name="Guerin-Laguette A."/>
            <person name="Yu F."/>
            <person name="Martin F.M."/>
        </authorList>
    </citation>
    <scope>NUCLEOTIDE SEQUENCE</scope>
    <source>
        <strain evidence="3">QP</strain>
    </source>
</reference>
<dbReference type="AlphaFoldDB" id="A0AAD4QEW7"/>
<evidence type="ECO:0000256" key="2">
    <source>
        <dbReference type="SAM" id="MobiDB-lite"/>
    </source>
</evidence>
<gene>
    <name evidence="3" type="ORF">EDB92DRAFT_1815423</name>
</gene>
<feature type="compositionally biased region" description="Polar residues" evidence="2">
    <location>
        <begin position="309"/>
        <end position="334"/>
    </location>
</feature>
<proteinExistence type="predicted"/>
<evidence type="ECO:0000313" key="4">
    <source>
        <dbReference type="Proteomes" id="UP001201163"/>
    </source>
</evidence>
<comment type="caution">
    <text evidence="3">The sequence shown here is derived from an EMBL/GenBank/DDBJ whole genome shotgun (WGS) entry which is preliminary data.</text>
</comment>
<evidence type="ECO:0000256" key="1">
    <source>
        <dbReference type="SAM" id="Coils"/>
    </source>
</evidence>